<evidence type="ECO:0000256" key="5">
    <source>
        <dbReference type="ARBA" id="ARBA00022614"/>
    </source>
</evidence>
<sequence>MPISGAKHAHASLLLSSLLFICAIGFVRCAGDEIRILLDFKTALQSTDASLFDSWTEEASGSSSPCNFAGVTCNTAGSVTEIDLASRGVSGTLRVDSLCKLPSLEKVSMAYNLLTGSLGPGLRNCSNLLRAQGGFRPCRSGSGNSGHLRIFLSCFVAGSAIVVTCLACYIYLKKRRMGDDLKRSSRDDSWDLKSFRVLTFTGEEILNGIKDENVIGRGGSGNVYRVVLGNRAELAVKHIWTTNAGPTSGGGAPKSSSPMLGKRRPAAKSSELEAEVATLSSVRHVNVVKLYCSITSEDSSLLVYEYLPNGSLWDRLHSSEKAELDWRRRWEIAMGAAKGLEYLHHGCERPIIHRDVKSSNILLDESFKPRIADFGLAKIVRSDAVNKDATGHVIAGTHGYIAPEYGYTYRVTEKSDVYSFGVVLMELVTGKKPMEPEFGENKDLVWWVSSRMRSRESVVSVVDPRIPESLREDAVKMLRVAVLCTARLPALRPSMRTVVQMLEDAGT</sequence>
<evidence type="ECO:0000256" key="11">
    <source>
        <dbReference type="ARBA" id="ARBA00022777"/>
    </source>
</evidence>
<reference evidence="24 25" key="1">
    <citation type="submission" date="2021-07" db="EMBL/GenBank/DDBJ databases">
        <title>The Aristolochia fimbriata genome: insights into angiosperm evolution, floral development and chemical biosynthesis.</title>
        <authorList>
            <person name="Jiao Y."/>
        </authorList>
    </citation>
    <scope>NUCLEOTIDE SEQUENCE [LARGE SCALE GENOMIC DNA]</scope>
    <source>
        <strain evidence="24">IBCAS-2021</strain>
        <tissue evidence="24">Leaf</tissue>
    </source>
</reference>
<name>A0AAV7F4G0_ARIFI</name>
<dbReference type="Proteomes" id="UP000825729">
    <property type="component" value="Unassembled WGS sequence"/>
</dbReference>
<evidence type="ECO:0000256" key="14">
    <source>
        <dbReference type="ARBA" id="ARBA00023136"/>
    </source>
</evidence>
<evidence type="ECO:0000256" key="3">
    <source>
        <dbReference type="ARBA" id="ARBA00012513"/>
    </source>
</evidence>
<feature type="transmembrane region" description="Helical" evidence="21">
    <location>
        <begin position="150"/>
        <end position="172"/>
    </location>
</feature>
<evidence type="ECO:0000256" key="1">
    <source>
        <dbReference type="ARBA" id="ARBA00004167"/>
    </source>
</evidence>
<dbReference type="EMBL" id="JAINDJ010000003">
    <property type="protein sequence ID" value="KAG9454711.1"/>
    <property type="molecule type" value="Genomic_DNA"/>
</dbReference>
<dbReference type="InterPro" id="IPR032675">
    <property type="entry name" value="LRR_dom_sf"/>
</dbReference>
<evidence type="ECO:0000256" key="15">
    <source>
        <dbReference type="ARBA" id="ARBA00023170"/>
    </source>
</evidence>
<dbReference type="Gene3D" id="3.30.200.20">
    <property type="entry name" value="Phosphorylase Kinase, domain 1"/>
    <property type="match status" value="1"/>
</dbReference>
<dbReference type="EC" id="2.7.11.1" evidence="3"/>
<comment type="catalytic activity">
    <reaction evidence="17">
        <text>L-threonyl-[protein] + ATP = O-phospho-L-threonyl-[protein] + ADP + H(+)</text>
        <dbReference type="Rhea" id="RHEA:46608"/>
        <dbReference type="Rhea" id="RHEA-COMP:11060"/>
        <dbReference type="Rhea" id="RHEA-COMP:11605"/>
        <dbReference type="ChEBI" id="CHEBI:15378"/>
        <dbReference type="ChEBI" id="CHEBI:30013"/>
        <dbReference type="ChEBI" id="CHEBI:30616"/>
        <dbReference type="ChEBI" id="CHEBI:61977"/>
        <dbReference type="ChEBI" id="CHEBI:456216"/>
        <dbReference type="EC" id="2.7.11.1"/>
    </reaction>
</comment>
<dbReference type="FunFam" id="1.10.510.10:FF:000276">
    <property type="entry name" value="LRR receptor-like serine/threonine-protein kinase RCH1"/>
    <property type="match status" value="1"/>
</dbReference>
<keyword evidence="13 21" id="KW-1133">Transmembrane helix</keyword>
<protein>
    <recommendedName>
        <fullName evidence="3">non-specific serine/threonine protein kinase</fullName>
        <ecNumber evidence="3">2.7.11.1</ecNumber>
    </recommendedName>
</protein>
<dbReference type="PROSITE" id="PS00108">
    <property type="entry name" value="PROTEIN_KINASE_ST"/>
    <property type="match status" value="1"/>
</dbReference>
<keyword evidence="11" id="KW-0418">Kinase</keyword>
<keyword evidence="4" id="KW-0723">Serine/threonine-protein kinase</keyword>
<comment type="caution">
    <text evidence="24">The sequence shown here is derived from an EMBL/GenBank/DDBJ whole genome shotgun (WGS) entry which is preliminary data.</text>
</comment>
<organism evidence="24 25">
    <name type="scientific">Aristolochia fimbriata</name>
    <name type="common">White veined hardy Dutchman's pipe vine</name>
    <dbReference type="NCBI Taxonomy" id="158543"/>
    <lineage>
        <taxon>Eukaryota</taxon>
        <taxon>Viridiplantae</taxon>
        <taxon>Streptophyta</taxon>
        <taxon>Embryophyta</taxon>
        <taxon>Tracheophyta</taxon>
        <taxon>Spermatophyta</taxon>
        <taxon>Magnoliopsida</taxon>
        <taxon>Magnoliidae</taxon>
        <taxon>Piperales</taxon>
        <taxon>Aristolochiaceae</taxon>
        <taxon>Aristolochia</taxon>
    </lineage>
</organism>
<dbReference type="FunFam" id="3.30.200.20:FF:000540">
    <property type="entry name" value="Receptor-like protein kinase HAIKU2"/>
    <property type="match status" value="1"/>
</dbReference>
<proteinExistence type="inferred from homology"/>
<evidence type="ECO:0000256" key="21">
    <source>
        <dbReference type="SAM" id="Phobius"/>
    </source>
</evidence>
<evidence type="ECO:0000313" key="25">
    <source>
        <dbReference type="Proteomes" id="UP000825729"/>
    </source>
</evidence>
<feature type="binding site" evidence="19">
    <location>
        <position position="237"/>
    </location>
    <ligand>
        <name>ATP</name>
        <dbReference type="ChEBI" id="CHEBI:30616"/>
    </ligand>
</feature>
<dbReference type="Gene3D" id="3.80.10.10">
    <property type="entry name" value="Ribonuclease Inhibitor"/>
    <property type="match status" value="1"/>
</dbReference>
<dbReference type="GO" id="GO:0001653">
    <property type="term" value="F:peptide receptor activity"/>
    <property type="evidence" value="ECO:0007669"/>
    <property type="project" value="UniProtKB-ARBA"/>
</dbReference>
<dbReference type="GO" id="GO:0016020">
    <property type="term" value="C:membrane"/>
    <property type="evidence" value="ECO:0007669"/>
    <property type="project" value="UniProtKB-SubCell"/>
</dbReference>
<dbReference type="PROSITE" id="PS00107">
    <property type="entry name" value="PROTEIN_KINASE_ATP"/>
    <property type="match status" value="1"/>
</dbReference>
<evidence type="ECO:0000256" key="22">
    <source>
        <dbReference type="SAM" id="SignalP"/>
    </source>
</evidence>
<dbReference type="Gene3D" id="1.10.510.10">
    <property type="entry name" value="Transferase(Phosphotransferase) domain 1"/>
    <property type="match status" value="1"/>
</dbReference>
<keyword evidence="8 22" id="KW-0732">Signal</keyword>
<dbReference type="PROSITE" id="PS50011">
    <property type="entry name" value="PROTEIN_KINASE_DOM"/>
    <property type="match status" value="1"/>
</dbReference>
<evidence type="ECO:0000259" key="23">
    <source>
        <dbReference type="PROSITE" id="PS50011"/>
    </source>
</evidence>
<evidence type="ECO:0000256" key="13">
    <source>
        <dbReference type="ARBA" id="ARBA00022989"/>
    </source>
</evidence>
<dbReference type="InterPro" id="IPR017441">
    <property type="entry name" value="Protein_kinase_ATP_BS"/>
</dbReference>
<dbReference type="GO" id="GO:0005524">
    <property type="term" value="F:ATP binding"/>
    <property type="evidence" value="ECO:0007669"/>
    <property type="project" value="UniProtKB-UniRule"/>
</dbReference>
<gene>
    <name evidence="24" type="ORF">H6P81_007615</name>
</gene>
<comment type="similarity">
    <text evidence="2">Belongs to the protein kinase superfamily. Ser/Thr protein kinase family.</text>
</comment>
<comment type="catalytic activity">
    <reaction evidence="18">
        <text>L-seryl-[protein] + ATP = O-phospho-L-seryl-[protein] + ADP + H(+)</text>
        <dbReference type="Rhea" id="RHEA:17989"/>
        <dbReference type="Rhea" id="RHEA-COMP:9863"/>
        <dbReference type="Rhea" id="RHEA-COMP:11604"/>
        <dbReference type="ChEBI" id="CHEBI:15378"/>
        <dbReference type="ChEBI" id="CHEBI:29999"/>
        <dbReference type="ChEBI" id="CHEBI:30616"/>
        <dbReference type="ChEBI" id="CHEBI:83421"/>
        <dbReference type="ChEBI" id="CHEBI:456216"/>
        <dbReference type="EC" id="2.7.11.1"/>
    </reaction>
</comment>
<dbReference type="SUPFAM" id="SSF56112">
    <property type="entry name" value="Protein kinase-like (PK-like)"/>
    <property type="match status" value="1"/>
</dbReference>
<comment type="subcellular location">
    <subcellularLocation>
        <location evidence="1">Membrane</location>
        <topology evidence="1">Single-pass membrane protein</topology>
    </subcellularLocation>
</comment>
<evidence type="ECO:0000256" key="6">
    <source>
        <dbReference type="ARBA" id="ARBA00022679"/>
    </source>
</evidence>
<dbReference type="GO" id="GO:0009791">
    <property type="term" value="P:post-embryonic development"/>
    <property type="evidence" value="ECO:0007669"/>
    <property type="project" value="UniProtKB-ARBA"/>
</dbReference>
<evidence type="ECO:0000256" key="12">
    <source>
        <dbReference type="ARBA" id="ARBA00022840"/>
    </source>
</evidence>
<dbReference type="PANTHER" id="PTHR48006">
    <property type="entry name" value="LEUCINE-RICH REPEAT-CONTAINING PROTEIN DDB_G0281931-RELATED"/>
    <property type="match status" value="1"/>
</dbReference>
<dbReference type="Pfam" id="PF00069">
    <property type="entry name" value="Pkinase"/>
    <property type="match status" value="1"/>
</dbReference>
<dbReference type="InterPro" id="IPR051824">
    <property type="entry name" value="LRR_Rcpt-Like_S/T_Kinase"/>
</dbReference>
<evidence type="ECO:0000256" key="2">
    <source>
        <dbReference type="ARBA" id="ARBA00008684"/>
    </source>
</evidence>
<evidence type="ECO:0000256" key="4">
    <source>
        <dbReference type="ARBA" id="ARBA00022527"/>
    </source>
</evidence>
<dbReference type="InterPro" id="IPR013210">
    <property type="entry name" value="LRR_N_plant-typ"/>
</dbReference>
<evidence type="ECO:0000313" key="24">
    <source>
        <dbReference type="EMBL" id="KAG9454711.1"/>
    </source>
</evidence>
<dbReference type="Pfam" id="PF08263">
    <property type="entry name" value="LRRNT_2"/>
    <property type="match status" value="1"/>
</dbReference>
<keyword evidence="15" id="KW-0675">Receptor</keyword>
<keyword evidence="12 19" id="KW-0067">ATP-binding</keyword>
<feature type="region of interest" description="Disordered" evidence="20">
    <location>
        <begin position="245"/>
        <end position="267"/>
    </location>
</feature>
<keyword evidence="10 19" id="KW-0547">Nucleotide-binding</keyword>
<keyword evidence="14 21" id="KW-0472">Membrane</keyword>
<keyword evidence="7 21" id="KW-0812">Transmembrane</keyword>
<dbReference type="InterPro" id="IPR008271">
    <property type="entry name" value="Ser/Thr_kinase_AS"/>
</dbReference>
<keyword evidence="6" id="KW-0808">Transferase</keyword>
<feature type="domain" description="Protein kinase" evidence="23">
    <location>
        <begin position="209"/>
        <end position="507"/>
    </location>
</feature>
<evidence type="ECO:0000256" key="9">
    <source>
        <dbReference type="ARBA" id="ARBA00022737"/>
    </source>
</evidence>
<keyword evidence="9" id="KW-0677">Repeat</keyword>
<evidence type="ECO:0000256" key="17">
    <source>
        <dbReference type="ARBA" id="ARBA00047899"/>
    </source>
</evidence>
<evidence type="ECO:0000256" key="19">
    <source>
        <dbReference type="PROSITE-ProRule" id="PRU10141"/>
    </source>
</evidence>
<dbReference type="SMART" id="SM00220">
    <property type="entry name" value="S_TKc"/>
    <property type="match status" value="1"/>
</dbReference>
<evidence type="ECO:0000256" key="10">
    <source>
        <dbReference type="ARBA" id="ARBA00022741"/>
    </source>
</evidence>
<dbReference type="InterPro" id="IPR000719">
    <property type="entry name" value="Prot_kinase_dom"/>
</dbReference>
<keyword evidence="16" id="KW-0325">Glycoprotein</keyword>
<keyword evidence="25" id="KW-1185">Reference proteome</keyword>
<evidence type="ECO:0000256" key="18">
    <source>
        <dbReference type="ARBA" id="ARBA00048679"/>
    </source>
</evidence>
<evidence type="ECO:0000256" key="8">
    <source>
        <dbReference type="ARBA" id="ARBA00022729"/>
    </source>
</evidence>
<dbReference type="CDD" id="cd14066">
    <property type="entry name" value="STKc_IRAK"/>
    <property type="match status" value="1"/>
</dbReference>
<accession>A0AAV7F4G0</accession>
<dbReference type="SUPFAM" id="SSF52058">
    <property type="entry name" value="L domain-like"/>
    <property type="match status" value="1"/>
</dbReference>
<evidence type="ECO:0000256" key="20">
    <source>
        <dbReference type="SAM" id="MobiDB-lite"/>
    </source>
</evidence>
<feature type="chain" id="PRO_5043630670" description="non-specific serine/threonine protein kinase" evidence="22">
    <location>
        <begin position="30"/>
        <end position="507"/>
    </location>
</feature>
<dbReference type="PANTHER" id="PTHR48006:SF92">
    <property type="entry name" value="LRR RECEPTOR-LIKE SERINE_THREONINE-PROTEIN KINASE GSO1"/>
    <property type="match status" value="1"/>
</dbReference>
<keyword evidence="5" id="KW-0433">Leucine-rich repeat</keyword>
<dbReference type="AlphaFoldDB" id="A0AAV7F4G0"/>
<dbReference type="GO" id="GO:0004674">
    <property type="term" value="F:protein serine/threonine kinase activity"/>
    <property type="evidence" value="ECO:0007669"/>
    <property type="project" value="UniProtKB-KW"/>
</dbReference>
<evidence type="ECO:0000256" key="16">
    <source>
        <dbReference type="ARBA" id="ARBA00023180"/>
    </source>
</evidence>
<feature type="signal peptide" evidence="22">
    <location>
        <begin position="1"/>
        <end position="29"/>
    </location>
</feature>
<dbReference type="InterPro" id="IPR011009">
    <property type="entry name" value="Kinase-like_dom_sf"/>
</dbReference>
<evidence type="ECO:0000256" key="7">
    <source>
        <dbReference type="ARBA" id="ARBA00022692"/>
    </source>
</evidence>